<dbReference type="InterPro" id="IPR006311">
    <property type="entry name" value="TAT_signal"/>
</dbReference>
<name>A0A1H8W7X4_9EURY</name>
<keyword evidence="2" id="KW-1133">Transmembrane helix</keyword>
<feature type="transmembrane region" description="Helical" evidence="2">
    <location>
        <begin position="20"/>
        <end position="39"/>
    </location>
</feature>
<evidence type="ECO:0000256" key="1">
    <source>
        <dbReference type="ARBA" id="ARBA00022729"/>
    </source>
</evidence>
<keyword evidence="2" id="KW-0812">Transmembrane</keyword>
<dbReference type="Gene3D" id="3.40.50.2300">
    <property type="match status" value="2"/>
</dbReference>
<dbReference type="PROSITE" id="PS51318">
    <property type="entry name" value="TAT"/>
    <property type="match status" value="1"/>
</dbReference>
<dbReference type="AlphaFoldDB" id="A0A1H8W7X4"/>
<evidence type="ECO:0000259" key="3">
    <source>
        <dbReference type="Pfam" id="PF13458"/>
    </source>
</evidence>
<dbReference type="Proteomes" id="UP000199126">
    <property type="component" value="Unassembled WGS sequence"/>
</dbReference>
<dbReference type="PROSITE" id="PS51257">
    <property type="entry name" value="PROKAR_LIPOPROTEIN"/>
    <property type="match status" value="1"/>
</dbReference>
<sequence length="415" mass="44154">MSSKPHREQTDSVSTNRRRFLAGVGATGVAGLAGCLGSVGGGGGNSITYGALNPISGAYSSLGPAQRRGSELAVQQLNESDEFDVEIDLVTADTETDPTQAQQAAERLVSRDGADYLVGAISSSVAIALNDFAQSEEVIYNPGAAAVPVTGENCNEYVFRFETNTAQVAEAVSEYTVQNLGTKVWFHIADYAYGESVLNRVRSRMEEADASLEVVGTSRSQLGASNFDSFISDIANSEAEVAVLGMTGGDLINFVNQANDQGLKEQVNLMSPTMSFQVVRGALGPAAVGTYGGVRYLPKLETGDNQQFVQAYREEFDADPDNFSRVGYESIRMTVRGIAEAGSTDPTEVKDTLAGMQMPTIFGQNQFRTCDQQAENPTWMGELVEGDGEMADVKLLSKVDGPNTLPDCSETGCSL</sequence>
<accession>A0A1H8W7X4</accession>
<dbReference type="Pfam" id="PF13458">
    <property type="entry name" value="Peripla_BP_6"/>
    <property type="match status" value="1"/>
</dbReference>
<proteinExistence type="predicted"/>
<keyword evidence="2" id="KW-0472">Membrane</keyword>
<dbReference type="CDD" id="cd19989">
    <property type="entry name" value="PBP1_SBP-like"/>
    <property type="match status" value="1"/>
</dbReference>
<protein>
    <submittedName>
        <fullName evidence="4">Branched-chain amino acid transport system substrate-binding protein</fullName>
    </submittedName>
</protein>
<keyword evidence="1" id="KW-0732">Signal</keyword>
<dbReference type="InterPro" id="IPR051010">
    <property type="entry name" value="BCAA_transport"/>
</dbReference>
<organism evidence="4 5">
    <name type="scientific">Halogranum amylolyticum</name>
    <dbReference type="NCBI Taxonomy" id="660520"/>
    <lineage>
        <taxon>Archaea</taxon>
        <taxon>Methanobacteriati</taxon>
        <taxon>Methanobacteriota</taxon>
        <taxon>Stenosarchaea group</taxon>
        <taxon>Halobacteria</taxon>
        <taxon>Halobacteriales</taxon>
        <taxon>Haloferacaceae</taxon>
    </lineage>
</organism>
<dbReference type="PANTHER" id="PTHR30483:SF6">
    <property type="entry name" value="PERIPLASMIC BINDING PROTEIN OF ABC TRANSPORTER FOR NATURAL AMINO ACIDS"/>
    <property type="match status" value="1"/>
</dbReference>
<evidence type="ECO:0000313" key="4">
    <source>
        <dbReference type="EMBL" id="SEP23752.1"/>
    </source>
</evidence>
<dbReference type="SUPFAM" id="SSF53822">
    <property type="entry name" value="Periplasmic binding protein-like I"/>
    <property type="match status" value="1"/>
</dbReference>
<dbReference type="PANTHER" id="PTHR30483">
    <property type="entry name" value="LEUCINE-SPECIFIC-BINDING PROTEIN"/>
    <property type="match status" value="1"/>
</dbReference>
<reference evidence="5" key="1">
    <citation type="submission" date="2016-10" db="EMBL/GenBank/DDBJ databases">
        <authorList>
            <person name="Varghese N."/>
            <person name="Submissions S."/>
        </authorList>
    </citation>
    <scope>NUCLEOTIDE SEQUENCE [LARGE SCALE GENOMIC DNA]</scope>
    <source>
        <strain evidence="5">CGMCC 1.10121</strain>
    </source>
</reference>
<dbReference type="RefSeq" id="WP_089827649.1">
    <property type="nucleotide sequence ID" value="NZ_FODV01000025.1"/>
</dbReference>
<evidence type="ECO:0000313" key="5">
    <source>
        <dbReference type="Proteomes" id="UP000199126"/>
    </source>
</evidence>
<dbReference type="InterPro" id="IPR028082">
    <property type="entry name" value="Peripla_BP_I"/>
</dbReference>
<dbReference type="OrthoDB" id="264684at2157"/>
<dbReference type="EMBL" id="FODV01000025">
    <property type="protein sequence ID" value="SEP23752.1"/>
    <property type="molecule type" value="Genomic_DNA"/>
</dbReference>
<dbReference type="InterPro" id="IPR028081">
    <property type="entry name" value="Leu-bd"/>
</dbReference>
<keyword evidence="5" id="KW-1185">Reference proteome</keyword>
<gene>
    <name evidence="4" type="ORF">SAMN04487948_12513</name>
</gene>
<evidence type="ECO:0000256" key="2">
    <source>
        <dbReference type="SAM" id="Phobius"/>
    </source>
</evidence>
<feature type="domain" description="Leucine-binding protein" evidence="3">
    <location>
        <begin position="47"/>
        <end position="384"/>
    </location>
</feature>